<sequence>MAANILSKSLFHHCTTNHTPLKSPPLIPLYLHHRHRSSKPQLIEINLSSPSLQSDGGNGSEDEEGFFIKKLEEILHRVMLQKSTPDWLPFRPGSSFWVPPILSVNDLIHKFAGCNLSDEETLSLTTCRGWPSASYFIKAGINVKVNEEEEEERVDLKVVPPEEMEGKVVVEVLTGPTDIDVAVKEEKGHVNIKVDRKEGGEVGREVVVQGNEAGFSGSISSKKISASKKEDELEMTPMLYRSRSNPGCLLSGEFL</sequence>
<dbReference type="PANTHER" id="PTHR33972">
    <property type="entry name" value="EXPRESSED PROTEIN"/>
    <property type="match status" value="1"/>
</dbReference>
<accession>A0A4U5NNS8</accession>
<protein>
    <submittedName>
        <fullName evidence="1">Uncharacterized protein</fullName>
    </submittedName>
</protein>
<organism evidence="1">
    <name type="scientific">Populus alba</name>
    <name type="common">White poplar</name>
    <dbReference type="NCBI Taxonomy" id="43335"/>
    <lineage>
        <taxon>Eukaryota</taxon>
        <taxon>Viridiplantae</taxon>
        <taxon>Streptophyta</taxon>
        <taxon>Embryophyta</taxon>
        <taxon>Tracheophyta</taxon>
        <taxon>Spermatophyta</taxon>
        <taxon>Magnoliopsida</taxon>
        <taxon>eudicotyledons</taxon>
        <taxon>Gunneridae</taxon>
        <taxon>Pentapetalae</taxon>
        <taxon>rosids</taxon>
        <taxon>fabids</taxon>
        <taxon>Malpighiales</taxon>
        <taxon>Salicaceae</taxon>
        <taxon>Saliceae</taxon>
        <taxon>Populus</taxon>
    </lineage>
</organism>
<evidence type="ECO:0000313" key="1">
    <source>
        <dbReference type="EMBL" id="TKR85268.1"/>
    </source>
</evidence>
<comment type="caution">
    <text evidence="1">The sequence shown here is derived from an EMBL/GenBank/DDBJ whole genome shotgun (WGS) entry which is preliminary data.</text>
</comment>
<gene>
    <name evidence="1" type="ORF">D5086_0000249340</name>
</gene>
<dbReference type="EMBL" id="RCHU01000956">
    <property type="protein sequence ID" value="TKR85268.1"/>
    <property type="molecule type" value="Genomic_DNA"/>
</dbReference>
<reference evidence="1" key="1">
    <citation type="submission" date="2018-10" db="EMBL/GenBank/DDBJ databases">
        <title>Population genomic analysis revealed the cold adaptation of white poplar.</title>
        <authorList>
            <person name="Liu Y.-J."/>
        </authorList>
    </citation>
    <scope>NUCLEOTIDE SEQUENCE [LARGE SCALE GENOMIC DNA]</scope>
    <source>
        <strain evidence="1">PAL-ZL1</strain>
    </source>
</reference>
<name>A0A4U5NNS8_POPAL</name>
<proteinExistence type="predicted"/>
<dbReference type="STRING" id="43335.A0A4U5NNS8"/>
<dbReference type="AlphaFoldDB" id="A0A4U5NNS8"/>
<dbReference type="PANTHER" id="PTHR33972:SF28">
    <property type="match status" value="1"/>
</dbReference>